<protein>
    <submittedName>
        <fullName evidence="1">Uncharacterized protein</fullName>
    </submittedName>
</protein>
<dbReference type="EMBL" id="NIPO01000001">
    <property type="protein sequence ID" value="PJR03255.1"/>
    <property type="molecule type" value="Genomic_DNA"/>
</dbReference>
<reference evidence="1 2" key="1">
    <citation type="submission" date="2017-06" db="EMBL/GenBank/DDBJ databases">
        <title>Description of Avrilella dinanensis gen. nov. sp. nov.</title>
        <authorList>
            <person name="Leyer C."/>
            <person name="Sassi M."/>
            <person name="Minet J."/>
            <person name="Kayal S."/>
            <person name="Cattoir V."/>
        </authorList>
    </citation>
    <scope>NUCLEOTIDE SEQUENCE [LARGE SCALE GENOMIC DNA]</scope>
    <source>
        <strain evidence="1 2">UR159</strain>
    </source>
</reference>
<name>A0A2M9R3B7_9FLAO</name>
<evidence type="ECO:0000313" key="1">
    <source>
        <dbReference type="EMBL" id="PJR03255.1"/>
    </source>
</evidence>
<proteinExistence type="predicted"/>
<dbReference type="PROSITE" id="PS51257">
    <property type="entry name" value="PROKAR_LIPOPROTEIN"/>
    <property type="match status" value="1"/>
</dbReference>
<dbReference type="NCBIfam" id="NF038128">
    <property type="entry name" value="choice_anch_J"/>
    <property type="match status" value="1"/>
</dbReference>
<dbReference type="Gene3D" id="2.60.120.200">
    <property type="match status" value="1"/>
</dbReference>
<dbReference type="OrthoDB" id="1492759at2"/>
<dbReference type="Proteomes" id="UP000231960">
    <property type="component" value="Unassembled WGS sequence"/>
</dbReference>
<comment type="caution">
    <text evidence="1">The sequence shown here is derived from an EMBL/GenBank/DDBJ whole genome shotgun (WGS) entry which is preliminary data.</text>
</comment>
<dbReference type="RefSeq" id="WP_100676824.1">
    <property type="nucleotide sequence ID" value="NZ_NIPO01000001.1"/>
</dbReference>
<dbReference type="AlphaFoldDB" id="A0A2M9R3B7"/>
<gene>
    <name evidence="1" type="ORF">CDL10_01145</name>
</gene>
<accession>A0A2M9R3B7</accession>
<organism evidence="1 2">
    <name type="scientific">Avrilella dinanensis</name>
    <dbReference type="NCBI Taxonomy" id="2008672"/>
    <lineage>
        <taxon>Bacteria</taxon>
        <taxon>Pseudomonadati</taxon>
        <taxon>Bacteroidota</taxon>
        <taxon>Flavobacteriia</taxon>
        <taxon>Flavobacteriales</taxon>
        <taxon>Flavobacteriaceae</taxon>
        <taxon>Avrilella</taxon>
    </lineage>
</organism>
<evidence type="ECO:0000313" key="2">
    <source>
        <dbReference type="Proteomes" id="UP000231960"/>
    </source>
</evidence>
<keyword evidence="2" id="KW-1185">Reference proteome</keyword>
<sequence>MKKYKISLLATLATTLGFVGCVSEDDVVLPEIGKIVYFEDFQDTATHENWTNVTEIGSKSWGPQEHNGNVYYEFSPFQSGNELNIGWFVSPSINTEEASLKRLTFEVAHHHVINTENNYIQAYISTDFDGENVLAATWTEFGFNKPTPAIQNYEFIKSGIIDLSDYSGTIYVAFKVTGGTASQNAGAYMIDNVRVF</sequence>